<dbReference type="InterPro" id="IPR011009">
    <property type="entry name" value="Kinase-like_dom_sf"/>
</dbReference>
<dbReference type="PROSITE" id="PS50011">
    <property type="entry name" value="PROTEIN_KINASE_DOM"/>
    <property type="match status" value="1"/>
</dbReference>
<gene>
    <name evidence="2" type="ORF">COU31_01940</name>
</gene>
<dbReference type="InterPro" id="IPR000719">
    <property type="entry name" value="Prot_kinase_dom"/>
</dbReference>
<dbReference type="GO" id="GO:0004672">
    <property type="term" value="F:protein kinase activity"/>
    <property type="evidence" value="ECO:0007669"/>
    <property type="project" value="InterPro"/>
</dbReference>
<comment type="caution">
    <text evidence="2">The sequence shown here is derived from an EMBL/GenBank/DDBJ whole genome shotgun (WGS) entry which is preliminary data.</text>
</comment>
<accession>A0A2M6W4A0</accession>
<sequence length="396" mass="45489">MSEKPTKIIEENSRLNDDLDLLIEKEIITNDEMEAYADEIARNLSNLSTSKEKKAYVLNCLNYHELESLLCGFIDGRSNEQKIRNQHNPESLLAVSLTKETIKKLRKRLLFILSEKLGDDKIYLRDCRLDEPQTLLNAYGKETLLKKMRDSIENTKISEVVPAQKKLSRLPDHPNIVKILALDTEQKQAIVEKRNIVNLSIYSGAGLERYRLRSKKYIADMIAAFMDYLSAAIYLEDNGLVLGDISLQNLGIETSAEGLFKKGVFFDEEFIFEKGAKVEAYIHHPGYLSPEANKAFSQGKKIKMEVGSMIWQIGESLLDFIIDFYYNNFLDDYREKLKKRLGEQGFNNLSSVLMELKLFAEDMTKESPLDRPSLQECLARLGKIKEKLKPVKKKKN</sequence>
<dbReference type="Gene3D" id="1.10.510.10">
    <property type="entry name" value="Transferase(Phosphotransferase) domain 1"/>
    <property type="match status" value="1"/>
</dbReference>
<dbReference type="Proteomes" id="UP000231183">
    <property type="component" value="Unassembled WGS sequence"/>
</dbReference>
<dbReference type="GO" id="GO:0005524">
    <property type="term" value="F:ATP binding"/>
    <property type="evidence" value="ECO:0007669"/>
    <property type="project" value="InterPro"/>
</dbReference>
<evidence type="ECO:0000259" key="1">
    <source>
        <dbReference type="PROSITE" id="PS50011"/>
    </source>
</evidence>
<dbReference type="EMBL" id="PFBX01000015">
    <property type="protein sequence ID" value="PIT87607.1"/>
    <property type="molecule type" value="Genomic_DNA"/>
</dbReference>
<dbReference type="AlphaFoldDB" id="A0A2M6W4A0"/>
<evidence type="ECO:0000313" key="2">
    <source>
        <dbReference type="EMBL" id="PIT87607.1"/>
    </source>
</evidence>
<name>A0A2M6W4A0_9BACT</name>
<organism evidence="2 3">
    <name type="scientific">Candidatus Magasanikbacteria bacterium CG10_big_fil_rev_8_21_14_0_10_40_10</name>
    <dbReference type="NCBI Taxonomy" id="1974648"/>
    <lineage>
        <taxon>Bacteria</taxon>
        <taxon>Candidatus Magasanikiibacteriota</taxon>
    </lineage>
</organism>
<feature type="domain" description="Protein kinase" evidence="1">
    <location>
        <begin position="111"/>
        <end position="388"/>
    </location>
</feature>
<protein>
    <recommendedName>
        <fullName evidence="1">Protein kinase domain-containing protein</fullName>
    </recommendedName>
</protein>
<proteinExistence type="predicted"/>
<dbReference type="SUPFAM" id="SSF56112">
    <property type="entry name" value="Protein kinase-like (PK-like)"/>
    <property type="match status" value="1"/>
</dbReference>
<reference evidence="3" key="1">
    <citation type="submission" date="2017-09" db="EMBL/GenBank/DDBJ databases">
        <title>Depth-based differentiation of microbial function through sediment-hosted aquifers and enrichment of novel symbionts in the deep terrestrial subsurface.</title>
        <authorList>
            <person name="Probst A.J."/>
            <person name="Ladd B."/>
            <person name="Jarett J.K."/>
            <person name="Geller-Mcgrath D.E."/>
            <person name="Sieber C.M.K."/>
            <person name="Emerson J.B."/>
            <person name="Anantharaman K."/>
            <person name="Thomas B.C."/>
            <person name="Malmstrom R."/>
            <person name="Stieglmeier M."/>
            <person name="Klingl A."/>
            <person name="Woyke T."/>
            <person name="Ryan C.M."/>
            <person name="Banfield J.F."/>
        </authorList>
    </citation>
    <scope>NUCLEOTIDE SEQUENCE [LARGE SCALE GENOMIC DNA]</scope>
</reference>
<evidence type="ECO:0000313" key="3">
    <source>
        <dbReference type="Proteomes" id="UP000231183"/>
    </source>
</evidence>